<proteinExistence type="predicted"/>
<evidence type="ECO:0000313" key="3">
    <source>
        <dbReference type="Proteomes" id="UP001156682"/>
    </source>
</evidence>
<dbReference type="EMBL" id="BSOR01000028">
    <property type="protein sequence ID" value="GLR64230.1"/>
    <property type="molecule type" value="Genomic_DNA"/>
</dbReference>
<accession>A0ABQ5ZYX6</accession>
<organism evidence="2 3">
    <name type="scientific">Marinospirillum insulare</name>
    <dbReference type="NCBI Taxonomy" id="217169"/>
    <lineage>
        <taxon>Bacteria</taxon>
        <taxon>Pseudomonadati</taxon>
        <taxon>Pseudomonadota</taxon>
        <taxon>Gammaproteobacteria</taxon>
        <taxon>Oceanospirillales</taxon>
        <taxon>Oceanospirillaceae</taxon>
        <taxon>Marinospirillum</taxon>
    </lineage>
</organism>
<gene>
    <name evidence="2" type="ORF">GCM10007878_16680</name>
</gene>
<sequence>MSFYPKYNLDDLTPHLGRLCAPNFHNTASECRQIFSVPVAAVGLREGRHVRLFYSGEASQKLLIDDALCALPLCVPGEQILVSDLNEVDEALLPPLALALGMRSYAGVPIFAARQLVGSLSLADRKPRLFSHFEIQNLQIMAAKMGALMEQYL</sequence>
<comment type="caution">
    <text evidence="2">The sequence shown here is derived from an EMBL/GenBank/DDBJ whole genome shotgun (WGS) entry which is preliminary data.</text>
</comment>
<dbReference type="SUPFAM" id="SSF55781">
    <property type="entry name" value="GAF domain-like"/>
    <property type="match status" value="1"/>
</dbReference>
<name>A0ABQ5ZYX6_9GAMM</name>
<protein>
    <recommendedName>
        <fullName evidence="1">GAF domain-containing protein</fullName>
    </recommendedName>
</protein>
<dbReference type="RefSeq" id="WP_284305406.1">
    <property type="nucleotide sequence ID" value="NZ_BSOR01000028.1"/>
</dbReference>
<dbReference type="InterPro" id="IPR029016">
    <property type="entry name" value="GAF-like_dom_sf"/>
</dbReference>
<dbReference type="Pfam" id="PF01590">
    <property type="entry name" value="GAF"/>
    <property type="match status" value="1"/>
</dbReference>
<dbReference type="InterPro" id="IPR003018">
    <property type="entry name" value="GAF"/>
</dbReference>
<dbReference type="Proteomes" id="UP001156682">
    <property type="component" value="Unassembled WGS sequence"/>
</dbReference>
<dbReference type="Gene3D" id="3.30.450.40">
    <property type="match status" value="1"/>
</dbReference>
<evidence type="ECO:0000259" key="1">
    <source>
        <dbReference type="Pfam" id="PF01590"/>
    </source>
</evidence>
<feature type="domain" description="GAF" evidence="1">
    <location>
        <begin position="24"/>
        <end position="145"/>
    </location>
</feature>
<evidence type="ECO:0000313" key="2">
    <source>
        <dbReference type="EMBL" id="GLR64230.1"/>
    </source>
</evidence>
<keyword evidence="3" id="KW-1185">Reference proteome</keyword>
<reference evidence="3" key="1">
    <citation type="journal article" date="2019" name="Int. J. Syst. Evol. Microbiol.">
        <title>The Global Catalogue of Microorganisms (GCM) 10K type strain sequencing project: providing services to taxonomists for standard genome sequencing and annotation.</title>
        <authorList>
            <consortium name="The Broad Institute Genomics Platform"/>
            <consortium name="The Broad Institute Genome Sequencing Center for Infectious Disease"/>
            <person name="Wu L."/>
            <person name="Ma J."/>
        </authorList>
    </citation>
    <scope>NUCLEOTIDE SEQUENCE [LARGE SCALE GENOMIC DNA]</scope>
    <source>
        <strain evidence="3">NBRC 100033</strain>
    </source>
</reference>